<sequence length="421" mass="44783">MSSPRASVAPEQAGVTLPRGLLIAEAWSRLGPAVAPLGNASGRPLARTVKLILDPLVLRPVLNPRFAAGAVDVAHAEELRDRIAAAGPVLAATAAWFLLVKKRRRKAGITEGNPQDLYFQRCFELATTLGDPGAGAVAEADELLADVHDRAGPTVAGLRDYVTDPVNVGALLRMLDAAWAALPAAGPDGGSVLPDRFLATCVTRPDAAVFAELVTDLAGSRGAADLHRPGVAAADGLTDRELPTRPELGAAASKNALPKPFDRSIVQRLFAPLTDAARRDALADVPDLVRREIARSAAPWQLGAEPGRVAMLLGRAAAAGLVGPPAAGAAAQLRTRWEREAYVHRARRMPGDGVHADVHGVREAYLRRLWVRLHGRELVDSTVVATEVWDLLDGVLRSVILDQRDRLRTALERLDERDGHG</sequence>
<proteinExistence type="predicted"/>
<protein>
    <submittedName>
        <fullName evidence="1">Uncharacterized protein</fullName>
    </submittedName>
</protein>
<dbReference type="Proteomes" id="UP000239203">
    <property type="component" value="Unassembled WGS sequence"/>
</dbReference>
<dbReference type="EMBL" id="PTIX01000008">
    <property type="protein sequence ID" value="PPK67217.1"/>
    <property type="molecule type" value="Genomic_DNA"/>
</dbReference>
<comment type="caution">
    <text evidence="1">The sequence shown here is derived from an EMBL/GenBank/DDBJ whole genome shotgun (WGS) entry which is preliminary data.</text>
</comment>
<dbReference type="RefSeq" id="WP_104479958.1">
    <property type="nucleotide sequence ID" value="NZ_CP154825.1"/>
</dbReference>
<gene>
    <name evidence="1" type="ORF">CLV40_108215</name>
</gene>
<name>A0A2S6GPU5_9PSEU</name>
<dbReference type="OrthoDB" id="5056882at2"/>
<accession>A0A2S6GPU5</accession>
<evidence type="ECO:0000313" key="2">
    <source>
        <dbReference type="Proteomes" id="UP000239203"/>
    </source>
</evidence>
<evidence type="ECO:0000313" key="1">
    <source>
        <dbReference type="EMBL" id="PPK67217.1"/>
    </source>
</evidence>
<dbReference type="AlphaFoldDB" id="A0A2S6GPU5"/>
<reference evidence="1 2" key="1">
    <citation type="submission" date="2018-02" db="EMBL/GenBank/DDBJ databases">
        <title>Genomic Encyclopedia of Archaeal and Bacterial Type Strains, Phase II (KMG-II): from individual species to whole genera.</title>
        <authorList>
            <person name="Goeker M."/>
        </authorList>
    </citation>
    <scope>NUCLEOTIDE SEQUENCE [LARGE SCALE GENOMIC DNA]</scope>
    <source>
        <strain evidence="1 2">YU 961-1</strain>
    </source>
</reference>
<organism evidence="1 2">
    <name type="scientific">Actinokineospora auranticolor</name>
    <dbReference type="NCBI Taxonomy" id="155976"/>
    <lineage>
        <taxon>Bacteria</taxon>
        <taxon>Bacillati</taxon>
        <taxon>Actinomycetota</taxon>
        <taxon>Actinomycetes</taxon>
        <taxon>Pseudonocardiales</taxon>
        <taxon>Pseudonocardiaceae</taxon>
        <taxon>Actinokineospora</taxon>
    </lineage>
</organism>
<keyword evidence="2" id="KW-1185">Reference proteome</keyword>